<dbReference type="SMART" id="SM00028">
    <property type="entry name" value="TPR"/>
    <property type="match status" value="3"/>
</dbReference>
<feature type="domain" description="Protein kinase" evidence="8">
    <location>
        <begin position="8"/>
        <end position="267"/>
    </location>
</feature>
<dbReference type="GO" id="GO:0004674">
    <property type="term" value="F:protein serine/threonine kinase activity"/>
    <property type="evidence" value="ECO:0007669"/>
    <property type="project" value="TreeGrafter"/>
</dbReference>
<evidence type="ECO:0000256" key="5">
    <source>
        <dbReference type="PROSITE-ProRule" id="PRU00339"/>
    </source>
</evidence>
<dbReference type="GO" id="GO:0005524">
    <property type="term" value="F:ATP binding"/>
    <property type="evidence" value="ECO:0007669"/>
    <property type="project" value="UniProtKB-UniRule"/>
</dbReference>
<reference evidence="9 10" key="1">
    <citation type="submission" date="2019-08" db="EMBL/GenBank/DDBJ databases">
        <title>Complete genome sequence of Candidatus Uab amorphum.</title>
        <authorList>
            <person name="Shiratori T."/>
            <person name="Suzuki S."/>
            <person name="Kakizawa Y."/>
            <person name="Ishida K."/>
        </authorList>
    </citation>
    <scope>NUCLEOTIDE SEQUENCE [LARGE SCALE GENOMIC DNA]</scope>
    <source>
        <strain evidence="9 10">SRT547</strain>
    </source>
</reference>
<keyword evidence="10" id="KW-1185">Reference proteome</keyword>
<evidence type="ECO:0000259" key="8">
    <source>
        <dbReference type="PROSITE" id="PS50011"/>
    </source>
</evidence>
<keyword evidence="7" id="KW-1133">Transmembrane helix</keyword>
<evidence type="ECO:0000256" key="6">
    <source>
        <dbReference type="PROSITE-ProRule" id="PRU10141"/>
    </source>
</evidence>
<evidence type="ECO:0000256" key="3">
    <source>
        <dbReference type="ARBA" id="ARBA00022777"/>
    </source>
</evidence>
<feature type="repeat" description="TPR" evidence="5">
    <location>
        <begin position="542"/>
        <end position="575"/>
    </location>
</feature>
<feature type="transmembrane region" description="Helical" evidence="7">
    <location>
        <begin position="286"/>
        <end position="303"/>
    </location>
</feature>
<feature type="binding site" evidence="6">
    <location>
        <position position="37"/>
    </location>
    <ligand>
        <name>ATP</name>
        <dbReference type="ChEBI" id="CHEBI:30616"/>
    </ligand>
</feature>
<dbReference type="PROSITE" id="PS00107">
    <property type="entry name" value="PROTEIN_KINASE_ATP"/>
    <property type="match status" value="1"/>
</dbReference>
<dbReference type="PROSITE" id="PS50011">
    <property type="entry name" value="PROTEIN_KINASE_DOM"/>
    <property type="match status" value="1"/>
</dbReference>
<dbReference type="SUPFAM" id="SSF56112">
    <property type="entry name" value="Protein kinase-like (PK-like)"/>
    <property type="match status" value="1"/>
</dbReference>
<dbReference type="CDD" id="cd14014">
    <property type="entry name" value="STKc_PknB_like"/>
    <property type="match status" value="1"/>
</dbReference>
<proteinExistence type="predicted"/>
<dbReference type="EMBL" id="AP019860">
    <property type="protein sequence ID" value="BBM88022.1"/>
    <property type="molecule type" value="Genomic_DNA"/>
</dbReference>
<dbReference type="Pfam" id="PF00069">
    <property type="entry name" value="Pkinase"/>
    <property type="match status" value="1"/>
</dbReference>
<dbReference type="InterPro" id="IPR000719">
    <property type="entry name" value="Prot_kinase_dom"/>
</dbReference>
<dbReference type="KEGG" id="uam:UABAM_06438"/>
<dbReference type="Gene3D" id="3.30.200.20">
    <property type="entry name" value="Phosphorylase Kinase, domain 1"/>
    <property type="match status" value="1"/>
</dbReference>
<dbReference type="InterPro" id="IPR011009">
    <property type="entry name" value="Kinase-like_dom_sf"/>
</dbReference>
<dbReference type="Proteomes" id="UP000326354">
    <property type="component" value="Chromosome"/>
</dbReference>
<keyword evidence="3 9" id="KW-0418">Kinase</keyword>
<dbReference type="SMART" id="SM00220">
    <property type="entry name" value="S_TKc"/>
    <property type="match status" value="1"/>
</dbReference>
<evidence type="ECO:0000256" key="1">
    <source>
        <dbReference type="ARBA" id="ARBA00022679"/>
    </source>
</evidence>
<keyword evidence="4 6" id="KW-0067">ATP-binding</keyword>
<keyword evidence="7" id="KW-0812">Transmembrane</keyword>
<evidence type="ECO:0000313" key="10">
    <source>
        <dbReference type="Proteomes" id="UP000326354"/>
    </source>
</evidence>
<evidence type="ECO:0000313" key="9">
    <source>
        <dbReference type="EMBL" id="BBM88022.1"/>
    </source>
</evidence>
<keyword evidence="1" id="KW-0808">Transferase</keyword>
<keyword evidence="2 6" id="KW-0547">Nucleotide-binding</keyword>
<dbReference type="Gene3D" id="1.25.40.10">
    <property type="entry name" value="Tetratricopeptide repeat domain"/>
    <property type="match status" value="3"/>
</dbReference>
<dbReference type="InterPro" id="IPR017441">
    <property type="entry name" value="Protein_kinase_ATP_BS"/>
</dbReference>
<dbReference type="PROSITE" id="PS50005">
    <property type="entry name" value="TPR"/>
    <property type="match status" value="1"/>
</dbReference>
<dbReference type="PANTHER" id="PTHR43289:SF34">
    <property type="entry name" value="SERINE_THREONINE-PROTEIN KINASE YBDM-RELATED"/>
    <property type="match status" value="1"/>
</dbReference>
<dbReference type="PANTHER" id="PTHR43289">
    <property type="entry name" value="MITOGEN-ACTIVATED PROTEIN KINASE KINASE KINASE 20-RELATED"/>
    <property type="match status" value="1"/>
</dbReference>
<dbReference type="InterPro" id="IPR019734">
    <property type="entry name" value="TPR_rpt"/>
</dbReference>
<keyword evidence="5" id="KW-0802">TPR repeat</keyword>
<evidence type="ECO:0000256" key="4">
    <source>
        <dbReference type="ARBA" id="ARBA00022840"/>
    </source>
</evidence>
<evidence type="ECO:0000256" key="7">
    <source>
        <dbReference type="SAM" id="Phobius"/>
    </source>
</evidence>
<dbReference type="Gene3D" id="1.10.510.10">
    <property type="entry name" value="Transferase(Phosphotransferase) domain 1"/>
    <property type="match status" value="1"/>
</dbReference>
<dbReference type="PROSITE" id="PS00108">
    <property type="entry name" value="PROTEIN_KINASE_ST"/>
    <property type="match status" value="1"/>
</dbReference>
<keyword evidence="7" id="KW-0472">Membrane</keyword>
<gene>
    <name evidence="9" type="ORF">UABAM_06438</name>
</gene>
<organism evidence="9 10">
    <name type="scientific">Uabimicrobium amorphum</name>
    <dbReference type="NCBI Taxonomy" id="2596890"/>
    <lineage>
        <taxon>Bacteria</taxon>
        <taxon>Pseudomonadati</taxon>
        <taxon>Planctomycetota</taxon>
        <taxon>Candidatus Uabimicrobiia</taxon>
        <taxon>Candidatus Uabimicrobiales</taxon>
        <taxon>Candidatus Uabimicrobiaceae</taxon>
        <taxon>Candidatus Uabimicrobium</taxon>
    </lineage>
</organism>
<sequence length="1362" mass="160600">MTKTIGKYTIIGKLGEGGMGTVHLAYDETLKRKVAIKHINDKSSYYIKRMMREAQSIGSLVHPHILKIYEIIMVKNFPCLVMEYIDGVTLNQYMEQNTLTITQKVELFIKILHAANCAHQQNIVHRDIKPQNIMMDKKHEPYLMDFGLAKRMKVDATLTKTGMLMGSPTYMSPEQADGETRKLNHLSDIYSLGVVFYELIGNVPAVSGENVMEILRKVSYENPTLLRKINKDTPYAIECIAYKALQKNPKNRYQSAMEFANDLQKFLQHKAPMANMWRIKSKVQKFLIPVCICVAMILAVWFSQNRRDSFDLRITSPQDILQNAQNLINYGLDEDALRQLTSLQKKINLQSPLRQPMHLAMIEIYKRQKKWYKLETLALRYFRGKNILQADLALAHMYFEQGDWKKARKYLNHKVSSTHFLATDFYYLKAKIFYKTKRYEEVISTLLKSLKTNKNSELQPIHSKQIFSRLLLGKAYFQAYQESKKKFHLQQAKDILNDLKQQLPNNPDVYEYLGRSLLIEKSDLPQAQSYFQKCIDLTSGRARYYNLLAEVDIARQDFVQAYKYIIEAVKLDPRNNIASTAFLDLAYQNPQQKQEYYMTMTFYSKNFDKVTPPDCIAAQVEELEKNYRDAYERLQWWRTKHNAKKLNIQKSFFRTMNQLRSYLNLIRHHHNMEEQMRSYIAKEFSDSSEYLEILNTFIKKKQRELAQANYYRLARWYLHRDRKMLLDWTQSGFATEDKKSLRSILTNENENIIYRYLAAKALLNSQDTQYTENYLNTTPSTTAKLITCMAYRSESISVEIAPIVHYLKQKQALSPLKLLAIHLLYLNGEHVETSTLSLLQDLLLSRNEQSVRMQAAQVIFAIRGMPQKLWAQAENVLLQTMDSNKVQERFFAHYYFWQNNYVKQRMTKYWPYYAKAWQETHEPIISSMILLARSKIFDQNKVNVIAQFMARYIESERQKSKHISVSRLQAIKTLYFHFPYYQPLDTQGEHPIARILSYNSEIFKRSSKSWKPNTAIQTMRFLKKNLRKMQNKRSHDRYYKLFVYYISAIFGFHTLDSFDRENDIIKAHVLQNLCYLKYGILRGLQNQNNPLASFVLQALNQEIKDKWSDQQKLQFVNKHLESSNKLIRSNALLASYVYSNSEGRQRLFDSYLQKSKTEKIIFAQSIHGFVKLMTFSRFLAADEIQSLNTQYYTYIASLQDKSKRKMHKKVLKHLNRAIQLDPDNITYKFEKAIIQSAYNQLIQSVFTWEKIVESHHAPAAIETIMSRLKLAEYYTQNESAPQATIKVKNLFGNPIKKEILAQDNLFLLRVVQVYAKLQMWSEARDLFEKIFFRNPSRKTLFLPKNDLNENDQSRVQRYLRYF</sequence>
<accession>A0A5S9F6U1</accession>
<name>A0A5S9F6U1_UABAM</name>
<evidence type="ECO:0000256" key="2">
    <source>
        <dbReference type="ARBA" id="ARBA00022741"/>
    </source>
</evidence>
<dbReference type="RefSeq" id="WP_173013692.1">
    <property type="nucleotide sequence ID" value="NZ_AP019860.1"/>
</dbReference>
<dbReference type="InterPro" id="IPR008271">
    <property type="entry name" value="Ser/Thr_kinase_AS"/>
</dbReference>
<dbReference type="SUPFAM" id="SSF48452">
    <property type="entry name" value="TPR-like"/>
    <property type="match status" value="2"/>
</dbReference>
<protein>
    <submittedName>
        <fullName evidence="9">Protein kinase</fullName>
    </submittedName>
</protein>
<dbReference type="InterPro" id="IPR011990">
    <property type="entry name" value="TPR-like_helical_dom_sf"/>
</dbReference>